<keyword evidence="7 14" id="KW-0256">Endoplasmic reticulum</keyword>
<keyword evidence="19" id="KW-1185">Reference proteome</keyword>
<dbReference type="InterPro" id="IPR036174">
    <property type="entry name" value="Znf_Sec23_Sec24_sf"/>
</dbReference>
<dbReference type="InterPro" id="IPR006895">
    <property type="entry name" value="Znf_Sec23_Sec24"/>
</dbReference>
<feature type="domain" description="Zinc finger Sec23/Sec24-type" evidence="15">
    <location>
        <begin position="55"/>
        <end position="91"/>
    </location>
</feature>
<dbReference type="Gene3D" id="3.40.50.410">
    <property type="entry name" value="von Willebrand factor, type A domain"/>
    <property type="match status" value="1"/>
</dbReference>
<dbReference type="PANTHER" id="PTHR11141">
    <property type="entry name" value="PROTEIN TRANSPORT PROTEIN SEC23"/>
    <property type="match status" value="1"/>
</dbReference>
<evidence type="ECO:0000256" key="10">
    <source>
        <dbReference type="ARBA" id="ARBA00022927"/>
    </source>
</evidence>
<evidence type="ECO:0000313" key="18">
    <source>
        <dbReference type="EMBL" id="EER33571.1"/>
    </source>
</evidence>
<dbReference type="eggNOG" id="KOG1986">
    <property type="taxonomic scope" value="Eukaryota"/>
</dbReference>
<dbReference type="Pfam" id="PF04815">
    <property type="entry name" value="Sec23_helical"/>
    <property type="match status" value="1"/>
</dbReference>
<dbReference type="InterPro" id="IPR036465">
    <property type="entry name" value="vWFA_dom_sf"/>
</dbReference>
<dbReference type="Gene3D" id="2.30.30.380">
    <property type="entry name" value="Zn-finger domain of Sec23/24"/>
    <property type="match status" value="1"/>
</dbReference>
<evidence type="ECO:0000256" key="9">
    <source>
        <dbReference type="ARBA" id="ARBA00022892"/>
    </source>
</evidence>
<evidence type="ECO:0000256" key="2">
    <source>
        <dbReference type="ARBA" id="ARBA00004397"/>
    </source>
</evidence>
<dbReference type="KEGG" id="ctp:CTRG_02389"/>
<dbReference type="PANTHER" id="PTHR11141:SF0">
    <property type="entry name" value="PROTEIN TRANSPORT PROTEIN SEC23"/>
    <property type="match status" value="1"/>
</dbReference>
<evidence type="ECO:0000256" key="12">
    <source>
        <dbReference type="ARBA" id="ARBA00023329"/>
    </source>
</evidence>
<feature type="domain" description="Sec23/Sec24 trunk" evidence="16">
    <location>
        <begin position="133"/>
        <end position="344"/>
    </location>
</feature>
<protein>
    <recommendedName>
        <fullName evidence="14">Protein transport protein SEC23</fullName>
    </recommendedName>
</protein>
<dbReference type="Gene3D" id="2.60.40.1670">
    <property type="entry name" value="beta-sandwich domain of Sec23/24"/>
    <property type="match status" value="1"/>
</dbReference>
<dbReference type="GO" id="GO:0090110">
    <property type="term" value="P:COPII-coated vesicle cargo loading"/>
    <property type="evidence" value="ECO:0007669"/>
    <property type="project" value="TreeGrafter"/>
</dbReference>
<dbReference type="GO" id="GO:0008270">
    <property type="term" value="F:zinc ion binding"/>
    <property type="evidence" value="ECO:0007669"/>
    <property type="project" value="InterPro"/>
</dbReference>
<dbReference type="GO" id="GO:0030127">
    <property type="term" value="C:COPII vesicle coat"/>
    <property type="evidence" value="ECO:0007669"/>
    <property type="project" value="InterPro"/>
</dbReference>
<evidence type="ECO:0000259" key="15">
    <source>
        <dbReference type="Pfam" id="PF04810"/>
    </source>
</evidence>
<dbReference type="InterPro" id="IPR037364">
    <property type="entry name" value="Sec23"/>
</dbReference>
<gene>
    <name evidence="18" type="ORF">CTRG_02389</name>
</gene>
<evidence type="ECO:0000256" key="7">
    <source>
        <dbReference type="ARBA" id="ARBA00022824"/>
    </source>
</evidence>
<dbReference type="SUPFAM" id="SSF81995">
    <property type="entry name" value="beta-sandwich domain of Sec23/24"/>
    <property type="match status" value="1"/>
</dbReference>
<dbReference type="HOGENOM" id="CLU_333436_0_0_1"/>
<evidence type="ECO:0000256" key="13">
    <source>
        <dbReference type="ARBA" id="ARBA00025471"/>
    </source>
</evidence>
<accession>C5MA77</accession>
<evidence type="ECO:0000256" key="11">
    <source>
        <dbReference type="ARBA" id="ARBA00023136"/>
    </source>
</evidence>
<comment type="function">
    <text evidence="13 14">Component of the coat protein complex II (COPII) which promotes the formation of transport vesicles from the endoplasmic reticulum (ER). The coat has two main functions, the physical deformation of the endoplasmic reticulum membrane into vesicles and the selection of cargo molecules.</text>
</comment>
<comment type="subcellular location">
    <subcellularLocation>
        <location evidence="14">Cytoplasm</location>
    </subcellularLocation>
    <subcellularLocation>
        <location evidence="1 14">Cytoplasmic vesicle</location>
        <location evidence="1 14">COPII-coated vesicle membrane</location>
        <topology evidence="1 14">Peripheral membrane protein</topology>
        <orientation evidence="1 14">Cytoplasmic side</orientation>
    </subcellularLocation>
    <subcellularLocation>
        <location evidence="2 14">Endoplasmic reticulum membrane</location>
        <topology evidence="2 14">Peripheral membrane protein</topology>
        <orientation evidence="2 14">Cytoplasmic side</orientation>
    </subcellularLocation>
    <subcellularLocation>
        <location evidence="14">Golgi apparatus membrane</location>
        <topology evidence="14">Peripheral membrane protein</topology>
        <orientation evidence="14">Cytoplasmic side</orientation>
    </subcellularLocation>
</comment>
<dbReference type="GO" id="GO:0070971">
    <property type="term" value="C:endoplasmic reticulum exit site"/>
    <property type="evidence" value="ECO:0007669"/>
    <property type="project" value="TreeGrafter"/>
</dbReference>
<feature type="domain" description="Sec23/Sec24 helical" evidence="17">
    <location>
        <begin position="578"/>
        <end position="693"/>
    </location>
</feature>
<organism evidence="18 19">
    <name type="scientific">Candida tropicalis (strain ATCC MYA-3404 / T1)</name>
    <name type="common">Yeast</name>
    <dbReference type="NCBI Taxonomy" id="294747"/>
    <lineage>
        <taxon>Eukaryota</taxon>
        <taxon>Fungi</taxon>
        <taxon>Dikarya</taxon>
        <taxon>Ascomycota</taxon>
        <taxon>Saccharomycotina</taxon>
        <taxon>Pichiomycetes</taxon>
        <taxon>Debaryomycetaceae</taxon>
        <taxon>Candida/Lodderomyces clade</taxon>
        <taxon>Candida</taxon>
    </lineage>
</organism>
<name>C5MA77_CANTT</name>
<dbReference type="SUPFAM" id="SSF53300">
    <property type="entry name" value="vWA-like"/>
    <property type="match status" value="1"/>
</dbReference>
<dbReference type="GO" id="GO:0000139">
    <property type="term" value="C:Golgi membrane"/>
    <property type="evidence" value="ECO:0007669"/>
    <property type="project" value="UniProtKB-SubCell"/>
</dbReference>
<keyword evidence="10 14" id="KW-0653">Protein transport</keyword>
<dbReference type="GO" id="GO:0005096">
    <property type="term" value="F:GTPase activator activity"/>
    <property type="evidence" value="ECO:0007669"/>
    <property type="project" value="TreeGrafter"/>
</dbReference>
<dbReference type="GO" id="GO:0006886">
    <property type="term" value="P:intracellular protein transport"/>
    <property type="evidence" value="ECO:0007669"/>
    <property type="project" value="InterPro"/>
</dbReference>
<dbReference type="InterPro" id="IPR006896">
    <property type="entry name" value="Sec23/24_trunk_dom"/>
</dbReference>
<dbReference type="RefSeq" id="XP_002548092.1">
    <property type="nucleotide sequence ID" value="XM_002548046.1"/>
</dbReference>
<keyword evidence="5 14" id="KW-0963">Cytoplasm</keyword>
<evidence type="ECO:0000259" key="16">
    <source>
        <dbReference type="Pfam" id="PF04811"/>
    </source>
</evidence>
<sequence length="857" mass="98702">MMSNQGEPHTATIQFNWNVLPVTRLEESQIVAPLGCLYSPFSNETEAIPHTTNLPITCSSCQTYLNPFIKLDRKNGMWWCPFCEKRSYLPEYLPIPEAINSVNDWPIEMRETSSTIDYHLPEDITTPTNDNIPLVYYIVIDTYQQFADLSFKSLIKSIIQILHKLPFGSLIGLMTFNKSVQIHNMVKNEMIDVSIGDILTSTSYTKLFQEETITCLLRKLNLSPRVMDSNENKLLDAGYLIELNPSSIGFITDYIRNLNGLYTESFKPPRCTGFAHYVYSIMFSQLGFRNFMGKVLFFTSGPCTEFPGKIVGEKDQMRTHKDIYALEADNFTASSKYYTLLSYIACGQSVKKSLEIYKSSSLKTTKYDIDPIAPVWSVNLIVGSLDQVGAYEMKPLIGNSSGIVYLLETFDSYLLPQMISSCIDSTKRKVTLEVSTSNGLKTSKLISNGNYALPSSYHRASKFHHLYHDKIDDELGEFDSPQFKGGFTNKWKFNELSQDDTLSLFFKMETIRSNSELTKSGISQVYIQFKIKYWDPEERKWILRITTLRKPTTLAYLNIDSNRKSEIYKDHKFLLGFNQKVWVVLLARLIINKIDTNLGYSSFDKVVHLIDRTMIKLLYHFGGISVNSNQPQSSNPYYRLRTMYEINENFRALPSLIYNLKRNLNLIKIFNSSPDETAFCHLWFLRMNSELSLTVIEPVLCNVEGEKVTRLPLDSSCLESAKSESFLVLDSGFLLVVYYQYSQDDKLPLHPSNNDAMIEDRNELLPWKFISDLLKDRKIVTKVVFTQRNHSQARFLLSRLGPVEEDIPNMNQLDINKSSSYWSFLKPSKNKTRVITDDLTLKQYYDNLVKQVKNYHV</sequence>
<keyword evidence="12 14" id="KW-0968">Cytoplasmic vesicle</keyword>
<dbReference type="InterPro" id="IPR036175">
    <property type="entry name" value="Sec23/24_helical_dom_sf"/>
</dbReference>
<dbReference type="OrthoDB" id="4093209at2759"/>
<dbReference type="SUPFAM" id="SSF82754">
    <property type="entry name" value="C-terminal, gelsolin-like domain of Sec23/24"/>
    <property type="match status" value="1"/>
</dbReference>
<dbReference type="GeneID" id="8301680"/>
<reference evidence="18 19" key="1">
    <citation type="journal article" date="2009" name="Nature">
        <title>Evolution of pathogenicity and sexual reproduction in eight Candida genomes.</title>
        <authorList>
            <person name="Butler G."/>
            <person name="Rasmussen M.D."/>
            <person name="Lin M.F."/>
            <person name="Santos M.A."/>
            <person name="Sakthikumar S."/>
            <person name="Munro C.A."/>
            <person name="Rheinbay E."/>
            <person name="Grabherr M."/>
            <person name="Forche A."/>
            <person name="Reedy J.L."/>
            <person name="Agrafioti I."/>
            <person name="Arnaud M.B."/>
            <person name="Bates S."/>
            <person name="Brown A.J."/>
            <person name="Brunke S."/>
            <person name="Costanzo M.C."/>
            <person name="Fitzpatrick D.A."/>
            <person name="de Groot P.W."/>
            <person name="Harris D."/>
            <person name="Hoyer L.L."/>
            <person name="Hube B."/>
            <person name="Klis F.M."/>
            <person name="Kodira C."/>
            <person name="Lennard N."/>
            <person name="Logue M.E."/>
            <person name="Martin R."/>
            <person name="Neiman A.M."/>
            <person name="Nikolaou E."/>
            <person name="Quail M.A."/>
            <person name="Quinn J."/>
            <person name="Santos M.C."/>
            <person name="Schmitzberger F.F."/>
            <person name="Sherlock G."/>
            <person name="Shah P."/>
            <person name="Silverstein K.A."/>
            <person name="Skrzypek M.S."/>
            <person name="Soll D."/>
            <person name="Staggs R."/>
            <person name="Stansfield I."/>
            <person name="Stumpf M.P."/>
            <person name="Sudbery P.E."/>
            <person name="Srikantha T."/>
            <person name="Zeng Q."/>
            <person name="Berman J."/>
            <person name="Berriman M."/>
            <person name="Heitman J."/>
            <person name="Gow N.A."/>
            <person name="Lorenz M.C."/>
            <person name="Birren B.W."/>
            <person name="Kellis M."/>
            <person name="Cuomo C.A."/>
        </authorList>
    </citation>
    <scope>NUCLEOTIDE SEQUENCE [LARGE SCALE GENOMIC DNA]</scope>
    <source>
        <strain evidence="19">ATCC MYA-3404 / T1</strain>
    </source>
</reference>
<keyword evidence="11 14" id="KW-0472">Membrane</keyword>
<evidence type="ECO:0000256" key="3">
    <source>
        <dbReference type="ARBA" id="ARBA00009210"/>
    </source>
</evidence>
<dbReference type="InterPro" id="IPR036180">
    <property type="entry name" value="Gelsolin-like_dom_sf"/>
</dbReference>
<keyword evidence="9 14" id="KW-0931">ER-Golgi transport</keyword>
<evidence type="ECO:0000256" key="14">
    <source>
        <dbReference type="RuleBase" id="RU365030"/>
    </source>
</evidence>
<dbReference type="AlphaFoldDB" id="C5MA77"/>
<dbReference type="SUPFAM" id="SSF81811">
    <property type="entry name" value="Helical domain of Sec23/24"/>
    <property type="match status" value="1"/>
</dbReference>
<evidence type="ECO:0000259" key="17">
    <source>
        <dbReference type="Pfam" id="PF04815"/>
    </source>
</evidence>
<dbReference type="Proteomes" id="UP000002037">
    <property type="component" value="Unassembled WGS sequence"/>
</dbReference>
<dbReference type="STRING" id="294747.C5MA77"/>
<keyword evidence="8 14" id="KW-0862">Zinc</keyword>
<dbReference type="GO" id="GO:0005789">
    <property type="term" value="C:endoplasmic reticulum membrane"/>
    <property type="evidence" value="ECO:0007669"/>
    <property type="project" value="UniProtKB-SubCell"/>
</dbReference>
<dbReference type="Gene3D" id="3.40.20.10">
    <property type="entry name" value="Severin"/>
    <property type="match status" value="1"/>
</dbReference>
<dbReference type="Pfam" id="PF04811">
    <property type="entry name" value="Sec23_trunk"/>
    <property type="match status" value="1"/>
</dbReference>
<evidence type="ECO:0000313" key="19">
    <source>
        <dbReference type="Proteomes" id="UP000002037"/>
    </source>
</evidence>
<dbReference type="Gene3D" id="1.20.120.730">
    <property type="entry name" value="Sec23/Sec24 helical domain"/>
    <property type="match status" value="1"/>
</dbReference>
<evidence type="ECO:0000256" key="6">
    <source>
        <dbReference type="ARBA" id="ARBA00022723"/>
    </source>
</evidence>
<keyword evidence="6 14" id="KW-0479">Metal-binding</keyword>
<evidence type="ECO:0000256" key="5">
    <source>
        <dbReference type="ARBA" id="ARBA00022490"/>
    </source>
</evidence>
<evidence type="ECO:0000256" key="8">
    <source>
        <dbReference type="ARBA" id="ARBA00022833"/>
    </source>
</evidence>
<keyword evidence="4 14" id="KW-0813">Transport</keyword>
<dbReference type="SUPFAM" id="SSF82919">
    <property type="entry name" value="Zn-finger domain of Sec23/24"/>
    <property type="match status" value="1"/>
</dbReference>
<proteinExistence type="inferred from homology"/>
<dbReference type="InterPro" id="IPR029006">
    <property type="entry name" value="ADF-H/Gelsolin-like_dom_sf"/>
</dbReference>
<dbReference type="Pfam" id="PF04810">
    <property type="entry name" value="zf-Sec23_Sec24"/>
    <property type="match status" value="1"/>
</dbReference>
<dbReference type="EMBL" id="GG692397">
    <property type="protein sequence ID" value="EER33571.1"/>
    <property type="molecule type" value="Genomic_DNA"/>
</dbReference>
<comment type="similarity">
    <text evidence="3 14">Belongs to the SEC23/SEC24 family. SEC23 subfamily.</text>
</comment>
<dbReference type="InterPro" id="IPR006900">
    <property type="entry name" value="Sec23/24_helical_dom"/>
</dbReference>
<evidence type="ECO:0000256" key="1">
    <source>
        <dbReference type="ARBA" id="ARBA00004299"/>
    </source>
</evidence>
<dbReference type="VEuPathDB" id="FungiDB:CTRG_02389"/>
<keyword evidence="14" id="KW-0333">Golgi apparatus</keyword>
<evidence type="ECO:0000256" key="4">
    <source>
        <dbReference type="ARBA" id="ARBA00022448"/>
    </source>
</evidence>